<dbReference type="OrthoDB" id="5362512at2759"/>
<keyword evidence="3" id="KW-1185">Reference proteome</keyword>
<dbReference type="Pfam" id="PF06985">
    <property type="entry name" value="HET"/>
    <property type="match status" value="1"/>
</dbReference>
<evidence type="ECO:0000313" key="2">
    <source>
        <dbReference type="EMBL" id="OJJ38775.1"/>
    </source>
</evidence>
<evidence type="ECO:0000313" key="3">
    <source>
        <dbReference type="Proteomes" id="UP000184383"/>
    </source>
</evidence>
<gene>
    <name evidence="2" type="ORF">ASPWEDRAFT_104217</name>
</gene>
<dbReference type="PANTHER" id="PTHR33112:SF16">
    <property type="entry name" value="HETEROKARYON INCOMPATIBILITY DOMAIN-CONTAINING PROTEIN"/>
    <property type="match status" value="1"/>
</dbReference>
<proteinExistence type="predicted"/>
<dbReference type="RefSeq" id="XP_040692451.1">
    <property type="nucleotide sequence ID" value="XM_040827629.1"/>
</dbReference>
<organism evidence="2 3">
    <name type="scientific">Aspergillus wentii DTO 134E9</name>
    <dbReference type="NCBI Taxonomy" id="1073089"/>
    <lineage>
        <taxon>Eukaryota</taxon>
        <taxon>Fungi</taxon>
        <taxon>Dikarya</taxon>
        <taxon>Ascomycota</taxon>
        <taxon>Pezizomycotina</taxon>
        <taxon>Eurotiomycetes</taxon>
        <taxon>Eurotiomycetidae</taxon>
        <taxon>Eurotiales</taxon>
        <taxon>Aspergillaceae</taxon>
        <taxon>Aspergillus</taxon>
        <taxon>Aspergillus subgen. Cremei</taxon>
    </lineage>
</organism>
<protein>
    <recommendedName>
        <fullName evidence="1">Heterokaryon incompatibility domain-containing protein</fullName>
    </recommendedName>
</protein>
<dbReference type="Proteomes" id="UP000184383">
    <property type="component" value="Unassembled WGS sequence"/>
</dbReference>
<dbReference type="AlphaFoldDB" id="A0A1L9RV33"/>
<dbReference type="GeneID" id="63743477"/>
<dbReference type="PANTHER" id="PTHR33112">
    <property type="entry name" value="DOMAIN PROTEIN, PUTATIVE-RELATED"/>
    <property type="match status" value="1"/>
</dbReference>
<evidence type="ECO:0000259" key="1">
    <source>
        <dbReference type="Pfam" id="PF06985"/>
    </source>
</evidence>
<dbReference type="VEuPathDB" id="FungiDB:ASPWEDRAFT_104217"/>
<accession>A0A1L9RV33</accession>
<dbReference type="EMBL" id="KV878210">
    <property type="protein sequence ID" value="OJJ38775.1"/>
    <property type="molecule type" value="Genomic_DNA"/>
</dbReference>
<reference evidence="3" key="1">
    <citation type="journal article" date="2017" name="Genome Biol.">
        <title>Comparative genomics reveals high biological diversity and specific adaptations in the industrially and medically important fungal genus Aspergillus.</title>
        <authorList>
            <person name="de Vries R.P."/>
            <person name="Riley R."/>
            <person name="Wiebenga A."/>
            <person name="Aguilar-Osorio G."/>
            <person name="Amillis S."/>
            <person name="Uchima C.A."/>
            <person name="Anderluh G."/>
            <person name="Asadollahi M."/>
            <person name="Askin M."/>
            <person name="Barry K."/>
            <person name="Battaglia E."/>
            <person name="Bayram O."/>
            <person name="Benocci T."/>
            <person name="Braus-Stromeyer S.A."/>
            <person name="Caldana C."/>
            <person name="Canovas D."/>
            <person name="Cerqueira G.C."/>
            <person name="Chen F."/>
            <person name="Chen W."/>
            <person name="Choi C."/>
            <person name="Clum A."/>
            <person name="Dos Santos R.A."/>
            <person name="Damasio A.R."/>
            <person name="Diallinas G."/>
            <person name="Emri T."/>
            <person name="Fekete E."/>
            <person name="Flipphi M."/>
            <person name="Freyberg S."/>
            <person name="Gallo A."/>
            <person name="Gournas C."/>
            <person name="Habgood R."/>
            <person name="Hainaut M."/>
            <person name="Harispe M.L."/>
            <person name="Henrissat B."/>
            <person name="Hilden K.S."/>
            <person name="Hope R."/>
            <person name="Hossain A."/>
            <person name="Karabika E."/>
            <person name="Karaffa L."/>
            <person name="Karanyi Z."/>
            <person name="Krasevec N."/>
            <person name="Kuo A."/>
            <person name="Kusch H."/>
            <person name="LaButti K."/>
            <person name="Lagendijk E.L."/>
            <person name="Lapidus A."/>
            <person name="Levasseur A."/>
            <person name="Lindquist E."/>
            <person name="Lipzen A."/>
            <person name="Logrieco A.F."/>
            <person name="MacCabe A."/>
            <person name="Maekelae M.R."/>
            <person name="Malavazi I."/>
            <person name="Melin P."/>
            <person name="Meyer V."/>
            <person name="Mielnichuk N."/>
            <person name="Miskei M."/>
            <person name="Molnar A.P."/>
            <person name="Mule G."/>
            <person name="Ngan C.Y."/>
            <person name="Orejas M."/>
            <person name="Orosz E."/>
            <person name="Ouedraogo J.P."/>
            <person name="Overkamp K.M."/>
            <person name="Park H.-S."/>
            <person name="Perrone G."/>
            <person name="Piumi F."/>
            <person name="Punt P.J."/>
            <person name="Ram A.F."/>
            <person name="Ramon A."/>
            <person name="Rauscher S."/>
            <person name="Record E."/>
            <person name="Riano-Pachon D.M."/>
            <person name="Robert V."/>
            <person name="Roehrig J."/>
            <person name="Ruller R."/>
            <person name="Salamov A."/>
            <person name="Salih N.S."/>
            <person name="Samson R.A."/>
            <person name="Sandor E."/>
            <person name="Sanguinetti M."/>
            <person name="Schuetze T."/>
            <person name="Sepcic K."/>
            <person name="Shelest E."/>
            <person name="Sherlock G."/>
            <person name="Sophianopoulou V."/>
            <person name="Squina F.M."/>
            <person name="Sun H."/>
            <person name="Susca A."/>
            <person name="Todd R.B."/>
            <person name="Tsang A."/>
            <person name="Unkles S.E."/>
            <person name="van de Wiele N."/>
            <person name="van Rossen-Uffink D."/>
            <person name="Oliveira J.V."/>
            <person name="Vesth T.C."/>
            <person name="Visser J."/>
            <person name="Yu J.-H."/>
            <person name="Zhou M."/>
            <person name="Andersen M.R."/>
            <person name="Archer D.B."/>
            <person name="Baker S.E."/>
            <person name="Benoit I."/>
            <person name="Brakhage A.A."/>
            <person name="Braus G.H."/>
            <person name="Fischer R."/>
            <person name="Frisvad J.C."/>
            <person name="Goldman G.H."/>
            <person name="Houbraken J."/>
            <person name="Oakley B."/>
            <person name="Pocsi I."/>
            <person name="Scazzocchio C."/>
            <person name="Seiboth B."/>
            <person name="vanKuyk P.A."/>
            <person name="Wortman J."/>
            <person name="Dyer P.S."/>
            <person name="Grigoriev I.V."/>
        </authorList>
    </citation>
    <scope>NUCLEOTIDE SEQUENCE [LARGE SCALE GENOMIC DNA]</scope>
    <source>
        <strain evidence="3">DTO 134E9</strain>
    </source>
</reference>
<dbReference type="InterPro" id="IPR010730">
    <property type="entry name" value="HET"/>
</dbReference>
<sequence length="59" mass="7022">MTYQQQQQPLACWRQRTFFSNIQPTTIQDAMTACGKLGIRYLWIDRLCIIQDNLEEKIT</sequence>
<feature type="domain" description="Heterokaryon incompatibility" evidence="1">
    <location>
        <begin position="23"/>
        <end position="57"/>
    </location>
</feature>
<name>A0A1L9RV33_ASPWE</name>